<evidence type="ECO:0000256" key="1">
    <source>
        <dbReference type="SAM" id="MobiDB-lite"/>
    </source>
</evidence>
<protein>
    <submittedName>
        <fullName evidence="2">Uncharacterized protein</fullName>
    </submittedName>
</protein>
<comment type="caution">
    <text evidence="2">The sequence shown here is derived from an EMBL/GenBank/DDBJ whole genome shotgun (WGS) entry which is preliminary data.</text>
</comment>
<gene>
    <name evidence="2" type="ORF">B0H67DRAFT_551721</name>
</gene>
<dbReference type="EMBL" id="JAUKUA010000003">
    <property type="protein sequence ID" value="KAK0719336.1"/>
    <property type="molecule type" value="Genomic_DNA"/>
</dbReference>
<dbReference type="Proteomes" id="UP001172102">
    <property type="component" value="Unassembled WGS sequence"/>
</dbReference>
<evidence type="ECO:0000313" key="2">
    <source>
        <dbReference type="EMBL" id="KAK0719336.1"/>
    </source>
</evidence>
<accession>A0AA40AP00</accession>
<dbReference type="AlphaFoldDB" id="A0AA40AP00"/>
<dbReference type="Gene3D" id="3.30.40.10">
    <property type="entry name" value="Zinc/RING finger domain, C3HC4 (zinc finger)"/>
    <property type="match status" value="1"/>
</dbReference>
<proteinExistence type="predicted"/>
<evidence type="ECO:0000313" key="3">
    <source>
        <dbReference type="Proteomes" id="UP001172102"/>
    </source>
</evidence>
<feature type="region of interest" description="Disordered" evidence="1">
    <location>
        <begin position="237"/>
        <end position="273"/>
    </location>
</feature>
<reference evidence="2" key="1">
    <citation type="submission" date="2023-06" db="EMBL/GenBank/DDBJ databases">
        <title>Genome-scale phylogeny and comparative genomics of the fungal order Sordariales.</title>
        <authorList>
            <consortium name="Lawrence Berkeley National Laboratory"/>
            <person name="Hensen N."/>
            <person name="Bonometti L."/>
            <person name="Westerberg I."/>
            <person name="Brannstrom I.O."/>
            <person name="Guillou S."/>
            <person name="Cros-Aarteil S."/>
            <person name="Calhoun S."/>
            <person name="Haridas S."/>
            <person name="Kuo A."/>
            <person name="Mondo S."/>
            <person name="Pangilinan J."/>
            <person name="Riley R."/>
            <person name="Labutti K."/>
            <person name="Andreopoulos B."/>
            <person name="Lipzen A."/>
            <person name="Chen C."/>
            <person name="Yanf M."/>
            <person name="Daum C."/>
            <person name="Ng V."/>
            <person name="Clum A."/>
            <person name="Steindorff A."/>
            <person name="Ohm R."/>
            <person name="Martin F."/>
            <person name="Silar P."/>
            <person name="Natvig D."/>
            <person name="Lalanne C."/>
            <person name="Gautier V."/>
            <person name="Ament-Velasquez S.L."/>
            <person name="Kruys A."/>
            <person name="Hutchinson M.I."/>
            <person name="Powell A.J."/>
            <person name="Barry K."/>
            <person name="Miller A.N."/>
            <person name="Grigoriev I.V."/>
            <person name="Debuchy R."/>
            <person name="Gladieux P."/>
            <person name="Thoren M.H."/>
            <person name="Johannesson H."/>
        </authorList>
    </citation>
    <scope>NUCLEOTIDE SEQUENCE</scope>
    <source>
        <strain evidence="2">SMH4607-1</strain>
    </source>
</reference>
<sequence length="273" mass="30323">MAQPIEQNREPGREVMSYWPTIKAHLSEGWPFYQLPPPIVRCDICYGDLDLIGIPPRGPDSPGGEAAHRERVVLLPCGHLVGKDCSIAYSRQSRNAHAADDSYYYRCSVCRFVLRFDACRCGIKRILLPAFTTTDTQERIAGYYRHQAPTTEPNGGPRLRGNCVECLAAELRNIASQSVTLRRMLLTGLYAQYPFGEMRQALEAGDNDKLMNLVTIAMQKDCLWRSITPRLDLLDAGEEKDEDEDEDDGSADGNLAADGNPAANGYIPDDGIL</sequence>
<keyword evidence="3" id="KW-1185">Reference proteome</keyword>
<dbReference type="SUPFAM" id="SSF57850">
    <property type="entry name" value="RING/U-box"/>
    <property type="match status" value="1"/>
</dbReference>
<feature type="compositionally biased region" description="Acidic residues" evidence="1">
    <location>
        <begin position="237"/>
        <end position="250"/>
    </location>
</feature>
<organism evidence="2 3">
    <name type="scientific">Lasiosphaeris hirsuta</name>
    <dbReference type="NCBI Taxonomy" id="260670"/>
    <lineage>
        <taxon>Eukaryota</taxon>
        <taxon>Fungi</taxon>
        <taxon>Dikarya</taxon>
        <taxon>Ascomycota</taxon>
        <taxon>Pezizomycotina</taxon>
        <taxon>Sordariomycetes</taxon>
        <taxon>Sordariomycetidae</taxon>
        <taxon>Sordariales</taxon>
        <taxon>Lasiosphaeriaceae</taxon>
        <taxon>Lasiosphaeris</taxon>
    </lineage>
</organism>
<name>A0AA40AP00_9PEZI</name>
<dbReference type="InterPro" id="IPR013083">
    <property type="entry name" value="Znf_RING/FYVE/PHD"/>
</dbReference>